<reference evidence="1" key="1">
    <citation type="submission" date="2018-10" db="EMBL/GenBank/DDBJ databases">
        <title>Hidden diversity of soil giant viruses.</title>
        <authorList>
            <person name="Schulz F."/>
            <person name="Alteio L."/>
            <person name="Goudeau D."/>
            <person name="Ryan E.M."/>
            <person name="Malmstrom R.R."/>
            <person name="Blanchard J."/>
            <person name="Woyke T."/>
        </authorList>
    </citation>
    <scope>NUCLEOTIDE SEQUENCE</scope>
    <source>
        <strain evidence="1">HYV1</strain>
    </source>
</reference>
<proteinExistence type="predicted"/>
<dbReference type="EMBL" id="MK072396">
    <property type="protein sequence ID" value="AYV83958.1"/>
    <property type="molecule type" value="Genomic_DNA"/>
</dbReference>
<evidence type="ECO:0000313" key="1">
    <source>
        <dbReference type="EMBL" id="AYV83958.1"/>
    </source>
</evidence>
<name>A0A3G5A9L1_9VIRU</name>
<organism evidence="1">
    <name type="scientific">Hyperionvirus sp</name>
    <dbReference type="NCBI Taxonomy" id="2487770"/>
    <lineage>
        <taxon>Viruses</taxon>
        <taxon>Varidnaviria</taxon>
        <taxon>Bamfordvirae</taxon>
        <taxon>Nucleocytoviricota</taxon>
        <taxon>Megaviricetes</taxon>
        <taxon>Imitervirales</taxon>
        <taxon>Mimiviridae</taxon>
        <taxon>Klosneuvirinae</taxon>
    </lineage>
</organism>
<gene>
    <name evidence="1" type="ORF">Hyperionvirus14_47</name>
</gene>
<accession>A0A3G5A9L1</accession>
<protein>
    <submittedName>
        <fullName evidence="1">Uncharacterized protein</fullName>
    </submittedName>
</protein>
<sequence>MRFNHSVGVCMRVGVILAMSMTAAAAGSTRCDGFCFVRGIDGSDNGFDFLFRLLPNRNNSIQMGHAAHIQTHDTAKSDGNLI</sequence>